<sequence>MDEDLAALFKLLDSHIKGNSDSEGDQLKRFLCTLEKKYEKQKEFIRNLGCNAHVGLKEDEMANALIPEDLPESADKKYKAVKTTGNGDCLYNAASLTLVGNESYTTLLRLLVALELVLNADVYAQHPKFTYFPAGGRHPNTVFSLCLTNSSNKLFHDTEHDRKLAILSEARVASKPKEWSGYFHLTALATVLGRPVFSSYPNCQTWIRDFVHGIIYPQMATFSVEPVFLLWSREGSDNRPGAWSEPNHFVPLYSAEASDSIDALVDTTKSPGCSMVKGLKKTGQDPEESNKKKTQPCEQRQSTATKRGCLEQFGFLSQPSSLKNRRKKIFLKPYTSADAKLEKKILTAFTVVALERPFDDYETVCALQNINGADLGEVPVPNFCLI</sequence>
<keyword evidence="6" id="KW-1185">Reference proteome</keyword>
<feature type="compositionally biased region" description="Basic and acidic residues" evidence="3">
    <location>
        <begin position="282"/>
        <end position="291"/>
    </location>
</feature>
<dbReference type="Proteomes" id="UP001159405">
    <property type="component" value="Unassembled WGS sequence"/>
</dbReference>
<comment type="similarity">
    <text evidence="1">Belongs to the vertnin family.</text>
</comment>
<dbReference type="PANTHER" id="PTHR16081">
    <property type="entry name" value="VERTNIN"/>
    <property type="match status" value="1"/>
</dbReference>
<evidence type="ECO:0000313" key="6">
    <source>
        <dbReference type="Proteomes" id="UP001159405"/>
    </source>
</evidence>
<evidence type="ECO:0000259" key="4">
    <source>
        <dbReference type="PROSITE" id="PS50802"/>
    </source>
</evidence>
<reference evidence="5 6" key="1">
    <citation type="submission" date="2022-05" db="EMBL/GenBank/DDBJ databases">
        <authorList>
            <consortium name="Genoscope - CEA"/>
            <person name="William W."/>
        </authorList>
    </citation>
    <scope>NUCLEOTIDE SEQUENCE [LARGE SCALE GENOMIC DNA]</scope>
</reference>
<dbReference type="InterPro" id="IPR047273">
    <property type="entry name" value="VRTN_OTU_dom"/>
</dbReference>
<proteinExistence type="inferred from homology"/>
<evidence type="ECO:0000256" key="1">
    <source>
        <dbReference type="ARBA" id="ARBA00007290"/>
    </source>
</evidence>
<evidence type="ECO:0000256" key="2">
    <source>
        <dbReference type="ARBA" id="ARBA00020188"/>
    </source>
</evidence>
<dbReference type="PROSITE" id="PS50802">
    <property type="entry name" value="OTU"/>
    <property type="match status" value="1"/>
</dbReference>
<dbReference type="EMBL" id="CALNXK010000021">
    <property type="protein sequence ID" value="CAH3108972.1"/>
    <property type="molecule type" value="Genomic_DNA"/>
</dbReference>
<evidence type="ECO:0000256" key="3">
    <source>
        <dbReference type="SAM" id="MobiDB-lite"/>
    </source>
</evidence>
<gene>
    <name evidence="5" type="ORF">PLOB_00017934</name>
</gene>
<dbReference type="Gene3D" id="3.90.70.80">
    <property type="match status" value="1"/>
</dbReference>
<comment type="caution">
    <text evidence="5">The sequence shown here is derived from an EMBL/GenBank/DDBJ whole genome shotgun (WGS) entry which is preliminary data.</text>
</comment>
<accession>A0ABN8NIJ4</accession>
<feature type="domain" description="OTU" evidence="4">
    <location>
        <begin position="78"/>
        <end position="255"/>
    </location>
</feature>
<organism evidence="5 6">
    <name type="scientific">Porites lobata</name>
    <dbReference type="NCBI Taxonomy" id="104759"/>
    <lineage>
        <taxon>Eukaryota</taxon>
        <taxon>Metazoa</taxon>
        <taxon>Cnidaria</taxon>
        <taxon>Anthozoa</taxon>
        <taxon>Hexacorallia</taxon>
        <taxon>Scleractinia</taxon>
        <taxon>Fungiina</taxon>
        <taxon>Poritidae</taxon>
        <taxon>Porites</taxon>
    </lineage>
</organism>
<evidence type="ECO:0000313" key="5">
    <source>
        <dbReference type="EMBL" id="CAH3108972.1"/>
    </source>
</evidence>
<feature type="region of interest" description="Disordered" evidence="3">
    <location>
        <begin position="278"/>
        <end position="303"/>
    </location>
</feature>
<protein>
    <recommendedName>
        <fullName evidence="2">Vertnin</fullName>
    </recommendedName>
</protein>
<dbReference type="InterPro" id="IPR038822">
    <property type="entry name" value="Vertnin-like"/>
</dbReference>
<dbReference type="InterPro" id="IPR003323">
    <property type="entry name" value="OTU_dom"/>
</dbReference>
<dbReference type="CDD" id="cd22791">
    <property type="entry name" value="OTU_VRTN"/>
    <property type="match status" value="1"/>
</dbReference>
<dbReference type="PANTHER" id="PTHR16081:SF0">
    <property type="entry name" value="VERTNIN"/>
    <property type="match status" value="1"/>
</dbReference>
<name>A0ABN8NIJ4_9CNID</name>